<dbReference type="EMBL" id="CADCTV010000805">
    <property type="protein sequence ID" value="CAA9362379.1"/>
    <property type="molecule type" value="Genomic_DNA"/>
</dbReference>
<name>A0A6J4MNI9_9BACT</name>
<sequence length="40" mass="4376">MARCRHGTEKRTRETPAPLYHIRAAPAPQSLLLPCPPAPA</sequence>
<dbReference type="AlphaFoldDB" id="A0A6J4MNI9"/>
<accession>A0A6J4MNI9</accession>
<proteinExistence type="predicted"/>
<gene>
    <name evidence="1" type="ORF">AVDCRST_MAG89-3830</name>
</gene>
<reference evidence="1" key="1">
    <citation type="submission" date="2020-02" db="EMBL/GenBank/DDBJ databases">
        <authorList>
            <person name="Meier V. D."/>
        </authorList>
    </citation>
    <scope>NUCLEOTIDE SEQUENCE</scope>
    <source>
        <strain evidence="1">AVDCRST_MAG89</strain>
    </source>
</reference>
<protein>
    <submittedName>
        <fullName evidence="1">Uncharacterized protein</fullName>
    </submittedName>
</protein>
<organism evidence="1">
    <name type="scientific">uncultured Gemmatimonadota bacterium</name>
    <dbReference type="NCBI Taxonomy" id="203437"/>
    <lineage>
        <taxon>Bacteria</taxon>
        <taxon>Pseudomonadati</taxon>
        <taxon>Gemmatimonadota</taxon>
        <taxon>environmental samples</taxon>
    </lineage>
</organism>
<evidence type="ECO:0000313" key="1">
    <source>
        <dbReference type="EMBL" id="CAA9362379.1"/>
    </source>
</evidence>